<protein>
    <submittedName>
        <fullName evidence="1">YslB family protein</fullName>
    </submittedName>
</protein>
<dbReference type="Pfam" id="PF10702">
    <property type="entry name" value="DUF2507"/>
    <property type="match status" value="1"/>
</dbReference>
<dbReference type="Gene3D" id="3.30.1380.20">
    <property type="entry name" value="Trafficking protein particle complex subunit 3"/>
    <property type="match status" value="1"/>
</dbReference>
<dbReference type="RefSeq" id="WP_336496917.1">
    <property type="nucleotide sequence ID" value="NZ_JBAWSY010000003.1"/>
</dbReference>
<evidence type="ECO:0000313" key="2">
    <source>
        <dbReference type="Proteomes" id="UP001364890"/>
    </source>
</evidence>
<dbReference type="InterPro" id="IPR019642">
    <property type="entry name" value="DUF2507"/>
</dbReference>
<gene>
    <name evidence="1" type="ORF">WAX74_06835</name>
</gene>
<evidence type="ECO:0000313" key="1">
    <source>
        <dbReference type="EMBL" id="MEI4769361.1"/>
    </source>
</evidence>
<organism evidence="1 2">
    <name type="scientific">Psychrobacillus mangrovi</name>
    <dbReference type="NCBI Taxonomy" id="3117745"/>
    <lineage>
        <taxon>Bacteria</taxon>
        <taxon>Bacillati</taxon>
        <taxon>Bacillota</taxon>
        <taxon>Bacilli</taxon>
        <taxon>Bacillales</taxon>
        <taxon>Bacillaceae</taxon>
        <taxon>Psychrobacillus</taxon>
    </lineage>
</organism>
<dbReference type="Proteomes" id="UP001364890">
    <property type="component" value="Unassembled WGS sequence"/>
</dbReference>
<proteinExistence type="predicted"/>
<comment type="caution">
    <text evidence="1">The sequence shown here is derived from an EMBL/GenBank/DDBJ whole genome shotgun (WGS) entry which is preliminary data.</text>
</comment>
<dbReference type="SUPFAM" id="SSF111126">
    <property type="entry name" value="Ligand-binding domain in the NO signalling and Golgi transport"/>
    <property type="match status" value="1"/>
</dbReference>
<sequence>MDEKEHSHVTSFGYELLRDHVLASILGKHEKDILYWAGKDLARKFPLYSMEEASSFFNEAGWGILKLDKTTKDSAFYTLQTFNLPQSGKSRSHRLEAGFLAEQQQKIGGFLTECYDEQQKKNGVVTFHVKWDLKTTIS</sequence>
<dbReference type="EMBL" id="JBAWSY010000003">
    <property type="protein sequence ID" value="MEI4769361.1"/>
    <property type="molecule type" value="Genomic_DNA"/>
</dbReference>
<accession>A0ABU8F5Q7</accession>
<dbReference type="InterPro" id="IPR024096">
    <property type="entry name" value="NO_sig/Golgi_transp_ligand-bd"/>
</dbReference>
<reference evidence="1 2" key="1">
    <citation type="submission" date="2024-01" db="EMBL/GenBank/DDBJ databases">
        <title>Seven novel Bacillus-like species.</title>
        <authorList>
            <person name="Liu G."/>
        </authorList>
    </citation>
    <scope>NUCLEOTIDE SEQUENCE [LARGE SCALE GENOMIC DNA]</scope>
    <source>
        <strain evidence="1 2">FJAT-51614</strain>
    </source>
</reference>
<keyword evidence="2" id="KW-1185">Reference proteome</keyword>
<name>A0ABU8F5Q7_9BACI</name>